<name>A0A2T7NV34_POMCA</name>
<dbReference type="AlphaFoldDB" id="A0A2T7NV34"/>
<evidence type="ECO:0000313" key="3">
    <source>
        <dbReference type="Proteomes" id="UP000245119"/>
    </source>
</evidence>
<feature type="region of interest" description="Disordered" evidence="1">
    <location>
        <begin position="53"/>
        <end position="104"/>
    </location>
</feature>
<evidence type="ECO:0000256" key="1">
    <source>
        <dbReference type="SAM" id="MobiDB-lite"/>
    </source>
</evidence>
<reference evidence="2 3" key="1">
    <citation type="submission" date="2018-04" db="EMBL/GenBank/DDBJ databases">
        <title>The genome of golden apple snail Pomacea canaliculata provides insight into stress tolerance and invasive adaptation.</title>
        <authorList>
            <person name="Liu C."/>
            <person name="Liu B."/>
            <person name="Ren Y."/>
            <person name="Zhang Y."/>
            <person name="Wang H."/>
            <person name="Li S."/>
            <person name="Jiang F."/>
            <person name="Yin L."/>
            <person name="Zhang G."/>
            <person name="Qian W."/>
            <person name="Fan W."/>
        </authorList>
    </citation>
    <scope>NUCLEOTIDE SEQUENCE [LARGE SCALE GENOMIC DNA]</scope>
    <source>
        <strain evidence="2">SZHN2017</strain>
        <tissue evidence="2">Muscle</tissue>
    </source>
</reference>
<evidence type="ECO:0000313" key="2">
    <source>
        <dbReference type="EMBL" id="PVD25022.1"/>
    </source>
</evidence>
<dbReference type="Proteomes" id="UP000245119">
    <property type="component" value="Linkage Group LG9"/>
</dbReference>
<sequence>MDKQSSSTGLLQVDQLSPARDIGVEVTKSHPLSLETVEDEEMTVLIASPAEKVFEDEEGVTPAHECSLSPEGRDADVQEKTRGAPYLRGPPKPNGLNPQQSWASPWRSEAASRFLSAERVAIADNMAAC</sequence>
<dbReference type="EMBL" id="PZQS01000009">
    <property type="protein sequence ID" value="PVD25022.1"/>
    <property type="molecule type" value="Genomic_DNA"/>
</dbReference>
<accession>A0A2T7NV34</accession>
<proteinExistence type="predicted"/>
<protein>
    <submittedName>
        <fullName evidence="2">Uncharacterized protein</fullName>
    </submittedName>
</protein>
<organism evidence="2 3">
    <name type="scientific">Pomacea canaliculata</name>
    <name type="common">Golden apple snail</name>
    <dbReference type="NCBI Taxonomy" id="400727"/>
    <lineage>
        <taxon>Eukaryota</taxon>
        <taxon>Metazoa</taxon>
        <taxon>Spiralia</taxon>
        <taxon>Lophotrochozoa</taxon>
        <taxon>Mollusca</taxon>
        <taxon>Gastropoda</taxon>
        <taxon>Caenogastropoda</taxon>
        <taxon>Architaenioglossa</taxon>
        <taxon>Ampullarioidea</taxon>
        <taxon>Ampullariidae</taxon>
        <taxon>Pomacea</taxon>
    </lineage>
</organism>
<keyword evidence="3" id="KW-1185">Reference proteome</keyword>
<gene>
    <name evidence="2" type="ORF">C0Q70_15519</name>
</gene>
<feature type="compositionally biased region" description="Basic and acidic residues" evidence="1">
    <location>
        <begin position="71"/>
        <end position="82"/>
    </location>
</feature>
<comment type="caution">
    <text evidence="2">The sequence shown here is derived from an EMBL/GenBank/DDBJ whole genome shotgun (WGS) entry which is preliminary data.</text>
</comment>